<dbReference type="RefSeq" id="WP_021362425.1">
    <property type="nucleotide sequence ID" value="NZ_AP031492.1"/>
</dbReference>
<name>A0A069A420_CLODI</name>
<gene>
    <name evidence="1" type="ORF">BN1097_530046</name>
</gene>
<dbReference type="AlphaFoldDB" id="A0A069A420"/>
<reference evidence="1" key="1">
    <citation type="submission" date="2014-07" db="EMBL/GenBank/DDBJ databases">
        <authorList>
            <person name="Monot Marc"/>
        </authorList>
    </citation>
    <scope>NUCLEOTIDE SEQUENCE</scope>
    <source>
        <strain evidence="1">7032994</strain>
    </source>
</reference>
<sequence>MNKTKYYDILKLNLLMKKLKELDKNKINEYKIKVKEIHKINKKEE</sequence>
<dbReference type="EMBL" id="LK932391">
    <property type="protein sequence ID" value="CDS85649.1"/>
    <property type="molecule type" value="Genomic_DNA"/>
</dbReference>
<accession>A0A069A420</accession>
<organism evidence="1">
    <name type="scientific">Clostridioides difficile</name>
    <name type="common">Peptoclostridium difficile</name>
    <dbReference type="NCBI Taxonomy" id="1496"/>
    <lineage>
        <taxon>Bacteria</taxon>
        <taxon>Bacillati</taxon>
        <taxon>Bacillota</taxon>
        <taxon>Clostridia</taxon>
        <taxon>Peptostreptococcales</taxon>
        <taxon>Peptostreptococcaceae</taxon>
        <taxon>Clostridioides</taxon>
    </lineage>
</organism>
<protein>
    <submittedName>
        <fullName evidence="1">Uncharacterized protein</fullName>
    </submittedName>
</protein>
<proteinExistence type="predicted"/>
<evidence type="ECO:0000313" key="1">
    <source>
        <dbReference type="EMBL" id="CDS85649.1"/>
    </source>
</evidence>